<dbReference type="Pfam" id="PF08442">
    <property type="entry name" value="ATP-grasp_2"/>
    <property type="match status" value="1"/>
</dbReference>
<dbReference type="Pfam" id="PF00549">
    <property type="entry name" value="Ligase_CoA"/>
    <property type="match status" value="1"/>
</dbReference>
<dbReference type="GO" id="GO:0006104">
    <property type="term" value="P:succinyl-CoA metabolic process"/>
    <property type="evidence" value="ECO:0007669"/>
    <property type="project" value="TreeGrafter"/>
</dbReference>
<evidence type="ECO:0000256" key="4">
    <source>
        <dbReference type="ARBA" id="ARBA00022741"/>
    </source>
</evidence>
<dbReference type="GO" id="GO:0005829">
    <property type="term" value="C:cytosol"/>
    <property type="evidence" value="ECO:0007669"/>
    <property type="project" value="TreeGrafter"/>
</dbReference>
<evidence type="ECO:0000259" key="7">
    <source>
        <dbReference type="Pfam" id="PF00549"/>
    </source>
</evidence>
<feature type="domain" description="ATP-grasp fold succinyl-CoA synthetase-type" evidence="8">
    <location>
        <begin position="2"/>
        <end position="180"/>
    </location>
</feature>
<protein>
    <submittedName>
        <fullName evidence="9">Succinyl-CoA synthetase beta subunit</fullName>
    </submittedName>
</protein>
<dbReference type="GO" id="GO:0004775">
    <property type="term" value="F:succinate-CoA ligase (ADP-forming) activity"/>
    <property type="evidence" value="ECO:0007669"/>
    <property type="project" value="TreeGrafter"/>
</dbReference>
<dbReference type="STRING" id="1202540.A357_0119"/>
<dbReference type="Gene3D" id="3.30.470.20">
    <property type="entry name" value="ATP-grasp fold, B domain"/>
    <property type="match status" value="1"/>
</dbReference>
<keyword evidence="6" id="KW-0472">Membrane</keyword>
<dbReference type="SUPFAM" id="SSF56059">
    <property type="entry name" value="Glutathione synthetase ATP-binding domain-like"/>
    <property type="match status" value="1"/>
</dbReference>
<evidence type="ECO:0000256" key="5">
    <source>
        <dbReference type="ARBA" id="ARBA00022842"/>
    </source>
</evidence>
<evidence type="ECO:0000256" key="2">
    <source>
        <dbReference type="ARBA" id="ARBA00022598"/>
    </source>
</evidence>
<dbReference type="InterPro" id="IPR016102">
    <property type="entry name" value="Succinyl-CoA_synth-like"/>
</dbReference>
<dbReference type="PANTHER" id="PTHR11815:SF10">
    <property type="entry name" value="SUCCINATE--COA LIGASE [GDP-FORMING] SUBUNIT BETA, MITOCHONDRIAL"/>
    <property type="match status" value="1"/>
</dbReference>
<dbReference type="SUPFAM" id="SSF52210">
    <property type="entry name" value="Succinyl-CoA synthetase domains"/>
    <property type="match status" value="1"/>
</dbReference>
<evidence type="ECO:0000313" key="10">
    <source>
        <dbReference type="Proteomes" id="UP000003935"/>
    </source>
</evidence>
<dbReference type="EMBL" id="CP003545">
    <property type="protein sequence ID" value="AFP84328.1"/>
    <property type="molecule type" value="Genomic_DNA"/>
</dbReference>
<sequence>MNLYEYESKKILLKYNLPVLNSYLTNKFLFIKNYIYKIQVDSNYRKKGGGIIIPHTKNELIIFYNKWIFKKFNKKLIKNFLLEKIIKIEIELFLSLYIQNDNLIIVISNKGGINVEFENKNYFLKIKIKTFILFYSIYDYLLNCKVFKKTILNIIILIFKLYKVIIKNNILLMEINPLVIYKKNIFILDCKIIKEGIKTRNFSDFISNILKLNYIKLKGNICCIVNGAGLALKILDIFSFNNLKCSNFIDLSGSITEIFINNLLKMILIDKNLSFLIINIFGGIVSCEKILIGFLNIFYYNFNFKIIIKLNGLNSKFVLKKLINLKNVIIINNYKYLFYKCKILK</sequence>
<proteinExistence type="predicted"/>
<accession>J3YQR7</accession>
<dbReference type="RefSeq" id="WP_014887627.1">
    <property type="nucleotide sequence ID" value="NC_018418.1"/>
</dbReference>
<reference evidence="9 10" key="1">
    <citation type="journal article" date="2012" name="Mol. Biol. Evol.">
        <title>Genome reduction and co-evolution between the primary and secondary bacterial symbionts of psyllids.</title>
        <authorList>
            <person name="Sloan D.B."/>
            <person name="Moran N.A."/>
        </authorList>
    </citation>
    <scope>NUCLEOTIDE SEQUENCE [LARGE SCALE GENOMIC DNA]</scope>
    <source>
        <strain evidence="9 10">PC</strain>
    </source>
</reference>
<dbReference type="InterPro" id="IPR013650">
    <property type="entry name" value="ATP-grasp_succ-CoA_synth-type"/>
</dbReference>
<keyword evidence="2" id="KW-0436">Ligase</keyword>
<dbReference type="InterPro" id="IPR005809">
    <property type="entry name" value="Succ_CoA_ligase-like_bsu"/>
</dbReference>
<dbReference type="GO" id="GO:0042709">
    <property type="term" value="C:succinate-CoA ligase complex"/>
    <property type="evidence" value="ECO:0007669"/>
    <property type="project" value="TreeGrafter"/>
</dbReference>
<keyword evidence="3" id="KW-0479">Metal-binding</keyword>
<dbReference type="GO" id="GO:0005524">
    <property type="term" value="F:ATP binding"/>
    <property type="evidence" value="ECO:0007669"/>
    <property type="project" value="InterPro"/>
</dbReference>
<evidence type="ECO:0000313" key="9">
    <source>
        <dbReference type="EMBL" id="AFP84328.1"/>
    </source>
</evidence>
<evidence type="ECO:0000256" key="1">
    <source>
        <dbReference type="ARBA" id="ARBA00022532"/>
    </source>
</evidence>
<dbReference type="PIRSF" id="PIRSF001554">
    <property type="entry name" value="SucCS_beta"/>
    <property type="match status" value="1"/>
</dbReference>
<dbReference type="GO" id="GO:0046872">
    <property type="term" value="F:metal ion binding"/>
    <property type="evidence" value="ECO:0007669"/>
    <property type="project" value="UniProtKB-KW"/>
</dbReference>
<dbReference type="Proteomes" id="UP000003935">
    <property type="component" value="Chromosome"/>
</dbReference>
<keyword evidence="4" id="KW-0547">Nucleotide-binding</keyword>
<dbReference type="PANTHER" id="PTHR11815">
    <property type="entry name" value="SUCCINYL-COA SYNTHETASE BETA CHAIN"/>
    <property type="match status" value="1"/>
</dbReference>
<feature type="domain" description="ATP-citrate synthase/succinyl-CoA ligase C-terminal" evidence="7">
    <location>
        <begin position="224"/>
        <end position="295"/>
    </location>
</feature>
<organism evidence="9 10">
    <name type="scientific">Candidatus Carsonella ruddii PC isolate NHV</name>
    <dbReference type="NCBI Taxonomy" id="1202540"/>
    <lineage>
        <taxon>Bacteria</taxon>
        <taxon>Pseudomonadati</taxon>
        <taxon>Pseudomonadota</taxon>
        <taxon>Gammaproteobacteria</taxon>
        <taxon>Oceanospirillales</taxon>
        <taxon>Halomonadaceae</taxon>
        <taxon>Zymobacter group</taxon>
        <taxon>Candidatus Carsonella</taxon>
    </lineage>
</organism>
<dbReference type="GO" id="GO:0006099">
    <property type="term" value="P:tricarboxylic acid cycle"/>
    <property type="evidence" value="ECO:0007669"/>
    <property type="project" value="UniProtKB-KW"/>
</dbReference>
<dbReference type="HOGENOM" id="CLU_037430_0_2_6"/>
<dbReference type="Gene3D" id="3.30.1490.20">
    <property type="entry name" value="ATP-grasp fold, A domain"/>
    <property type="match status" value="1"/>
</dbReference>
<name>J3YQR7_CARRU</name>
<evidence type="ECO:0000259" key="8">
    <source>
        <dbReference type="Pfam" id="PF08442"/>
    </source>
</evidence>
<keyword evidence="6" id="KW-1133">Transmembrane helix</keyword>
<dbReference type="KEGG" id="crv:A357_0119"/>
<dbReference type="OrthoDB" id="9802602at2"/>
<gene>
    <name evidence="9" type="primary">sucC</name>
    <name evidence="9" type="ORF">A357_0119</name>
</gene>
<dbReference type="AlphaFoldDB" id="J3YQR7"/>
<evidence type="ECO:0000256" key="6">
    <source>
        <dbReference type="SAM" id="Phobius"/>
    </source>
</evidence>
<dbReference type="InterPro" id="IPR013815">
    <property type="entry name" value="ATP_grasp_subdomain_1"/>
</dbReference>
<evidence type="ECO:0000256" key="3">
    <source>
        <dbReference type="ARBA" id="ARBA00022723"/>
    </source>
</evidence>
<dbReference type="InterPro" id="IPR005811">
    <property type="entry name" value="SUCC_ACL_C"/>
</dbReference>
<keyword evidence="1" id="KW-0816">Tricarboxylic acid cycle</keyword>
<keyword evidence="6" id="KW-0812">Transmembrane</keyword>
<dbReference type="PATRIC" id="fig|1202540.3.peg.102"/>
<keyword evidence="5" id="KW-0460">Magnesium</keyword>
<dbReference type="Gene3D" id="3.40.50.261">
    <property type="entry name" value="Succinyl-CoA synthetase domains"/>
    <property type="match status" value="1"/>
</dbReference>
<feature type="transmembrane region" description="Helical" evidence="6">
    <location>
        <begin position="273"/>
        <end position="299"/>
    </location>
</feature>